<proteinExistence type="predicted"/>
<evidence type="ECO:0000313" key="2">
    <source>
        <dbReference type="EMBL" id="SHF16000.1"/>
    </source>
</evidence>
<dbReference type="InterPro" id="IPR001387">
    <property type="entry name" value="Cro/C1-type_HTH"/>
</dbReference>
<dbReference type="EMBL" id="FQVG01000039">
    <property type="protein sequence ID" value="SHF16000.1"/>
    <property type="molecule type" value="Genomic_DNA"/>
</dbReference>
<dbReference type="PROSITE" id="PS50943">
    <property type="entry name" value="HTH_CROC1"/>
    <property type="match status" value="1"/>
</dbReference>
<dbReference type="GO" id="GO:0003677">
    <property type="term" value="F:DNA binding"/>
    <property type="evidence" value="ECO:0007669"/>
    <property type="project" value="UniProtKB-KW"/>
</dbReference>
<protein>
    <submittedName>
        <fullName evidence="2">DNA-binding transcriptional regulator, XRE-family HTH domain</fullName>
    </submittedName>
</protein>
<gene>
    <name evidence="2" type="ORF">SAMN02746091_01885</name>
</gene>
<keyword evidence="3" id="KW-1185">Reference proteome</keyword>
<name>A0A1M4ZD96_9CLOT</name>
<keyword evidence="2" id="KW-0238">DNA-binding</keyword>
<sequence length="56" mass="6846">MREYMMNQKVFAEFIEIDIKSLSNWERNISRPNLEIALKIAKKLNKKVEDIWYLED</sequence>
<dbReference type="Proteomes" id="UP000184423">
    <property type="component" value="Unassembled WGS sequence"/>
</dbReference>
<accession>A0A1M4ZD96</accession>
<evidence type="ECO:0000259" key="1">
    <source>
        <dbReference type="PROSITE" id="PS50943"/>
    </source>
</evidence>
<dbReference type="AlphaFoldDB" id="A0A1M4ZD96"/>
<feature type="domain" description="HTH cro/C1-type" evidence="1">
    <location>
        <begin position="6"/>
        <end position="51"/>
    </location>
</feature>
<dbReference type="Gene3D" id="1.10.260.40">
    <property type="entry name" value="lambda repressor-like DNA-binding domains"/>
    <property type="match status" value="1"/>
</dbReference>
<organism evidence="2 3">
    <name type="scientific">Caloramator proteoclasticus DSM 10124</name>
    <dbReference type="NCBI Taxonomy" id="1121262"/>
    <lineage>
        <taxon>Bacteria</taxon>
        <taxon>Bacillati</taxon>
        <taxon>Bacillota</taxon>
        <taxon>Clostridia</taxon>
        <taxon>Eubacteriales</taxon>
        <taxon>Clostridiaceae</taxon>
        <taxon>Caloramator</taxon>
    </lineage>
</organism>
<dbReference type="CDD" id="cd00093">
    <property type="entry name" value="HTH_XRE"/>
    <property type="match status" value="1"/>
</dbReference>
<dbReference type="SUPFAM" id="SSF47413">
    <property type="entry name" value="lambda repressor-like DNA-binding domains"/>
    <property type="match status" value="1"/>
</dbReference>
<evidence type="ECO:0000313" key="3">
    <source>
        <dbReference type="Proteomes" id="UP000184423"/>
    </source>
</evidence>
<dbReference type="InterPro" id="IPR010982">
    <property type="entry name" value="Lambda_DNA-bd_dom_sf"/>
</dbReference>
<reference evidence="3" key="1">
    <citation type="submission" date="2016-11" db="EMBL/GenBank/DDBJ databases">
        <authorList>
            <person name="Varghese N."/>
            <person name="Submissions S."/>
        </authorList>
    </citation>
    <scope>NUCLEOTIDE SEQUENCE [LARGE SCALE GENOMIC DNA]</scope>
    <source>
        <strain evidence="3">DSM 10124</strain>
    </source>
</reference>
<dbReference type="Pfam" id="PF01381">
    <property type="entry name" value="HTH_3"/>
    <property type="match status" value="1"/>
</dbReference>